<dbReference type="PROSITE" id="PS51253">
    <property type="entry name" value="HTH_CENPB"/>
    <property type="match status" value="1"/>
</dbReference>
<feature type="domain" description="HTH CENPB-type" evidence="2">
    <location>
        <begin position="67"/>
        <end position="141"/>
    </location>
</feature>
<dbReference type="InterPro" id="IPR004875">
    <property type="entry name" value="DDE_SF_endonuclease_dom"/>
</dbReference>
<dbReference type="GO" id="GO:0005634">
    <property type="term" value="C:nucleus"/>
    <property type="evidence" value="ECO:0007669"/>
    <property type="project" value="TreeGrafter"/>
</dbReference>
<dbReference type="InterPro" id="IPR006600">
    <property type="entry name" value="HTH_CenpB_DNA-bd_dom"/>
</dbReference>
<name>C5PE34_COCP7</name>
<evidence type="ECO:0000259" key="2">
    <source>
        <dbReference type="PROSITE" id="PS51253"/>
    </source>
</evidence>
<comment type="caution">
    <text evidence="3">The sequence shown here is derived from an EMBL/GenBank/DDBJ whole genome shotgun (WGS) entry which is preliminary data.</text>
</comment>
<accession>C5PE34</accession>
<reference evidence="3 4" key="1">
    <citation type="journal article" date="2009" name="Genome Res.">
        <title>Comparative genomic analyses of the human fungal pathogens Coccidioides and their relatives.</title>
        <authorList>
            <person name="Sharpton T.J."/>
            <person name="Stajich J.E."/>
            <person name="Rounsley S.D."/>
            <person name="Gardner M.J."/>
            <person name="Wortman J.R."/>
            <person name="Jordar V.S."/>
            <person name="Maiti R."/>
            <person name="Kodira C.D."/>
            <person name="Neafsey D.E."/>
            <person name="Zeng Q."/>
            <person name="Hung C.-Y."/>
            <person name="McMahan C."/>
            <person name="Muszewska A."/>
            <person name="Grynberg M."/>
            <person name="Mandel M.A."/>
            <person name="Kellner E.M."/>
            <person name="Barker B.M."/>
            <person name="Galgiani J.N."/>
            <person name="Orbach M.J."/>
            <person name="Kirkland T.N."/>
            <person name="Cole G.T."/>
            <person name="Henn M.R."/>
            <person name="Birren B.W."/>
            <person name="Taylor J.W."/>
        </authorList>
    </citation>
    <scope>NUCLEOTIDE SEQUENCE [LARGE SCALE GENOMIC DNA]</scope>
    <source>
        <strain evidence="4">C735</strain>
    </source>
</reference>
<evidence type="ECO:0000313" key="4">
    <source>
        <dbReference type="Proteomes" id="UP000009084"/>
    </source>
</evidence>
<dbReference type="InterPro" id="IPR050863">
    <property type="entry name" value="CenT-Element_Derived"/>
</dbReference>
<dbReference type="OrthoDB" id="125347at2759"/>
<dbReference type="Proteomes" id="UP000009084">
    <property type="component" value="Unassembled WGS sequence"/>
</dbReference>
<protein>
    <submittedName>
        <fullName evidence="3">Mariner-Tc1 transposon family protein</fullName>
    </submittedName>
</protein>
<dbReference type="SUPFAM" id="SSF46689">
    <property type="entry name" value="Homeodomain-like"/>
    <property type="match status" value="2"/>
</dbReference>
<evidence type="ECO:0000313" key="3">
    <source>
        <dbReference type="EMBL" id="EER25345.1"/>
    </source>
</evidence>
<dbReference type="AlphaFoldDB" id="C5PE34"/>
<dbReference type="GO" id="GO:0003677">
    <property type="term" value="F:DNA binding"/>
    <property type="evidence" value="ECO:0007669"/>
    <property type="project" value="UniProtKB-KW"/>
</dbReference>
<dbReference type="PANTHER" id="PTHR19303:SF73">
    <property type="entry name" value="PROTEIN PDC2"/>
    <property type="match status" value="1"/>
</dbReference>
<dbReference type="VEuPathDB" id="FungiDB:CPC735_019520"/>
<evidence type="ECO:0000256" key="1">
    <source>
        <dbReference type="ARBA" id="ARBA00023125"/>
    </source>
</evidence>
<dbReference type="Gene3D" id="1.10.10.60">
    <property type="entry name" value="Homeodomain-like"/>
    <property type="match status" value="2"/>
</dbReference>
<dbReference type="Pfam" id="PF03221">
    <property type="entry name" value="HTH_Tnp_Tc5"/>
    <property type="match status" value="1"/>
</dbReference>
<proteinExistence type="predicted"/>
<gene>
    <name evidence="3" type="ORF">CPC735_019520</name>
</gene>
<dbReference type="KEGG" id="cpw:9692961"/>
<dbReference type="Pfam" id="PF18107">
    <property type="entry name" value="HTH_ABP1_N"/>
    <property type="match status" value="1"/>
</dbReference>
<dbReference type="HOGENOM" id="CLU_018294_0_3_1"/>
<organism evidence="3 4">
    <name type="scientific">Coccidioides posadasii (strain C735)</name>
    <name type="common">Valley fever fungus</name>
    <dbReference type="NCBI Taxonomy" id="222929"/>
    <lineage>
        <taxon>Eukaryota</taxon>
        <taxon>Fungi</taxon>
        <taxon>Dikarya</taxon>
        <taxon>Ascomycota</taxon>
        <taxon>Pezizomycotina</taxon>
        <taxon>Eurotiomycetes</taxon>
        <taxon>Eurotiomycetidae</taxon>
        <taxon>Onygenales</taxon>
        <taxon>Onygenaceae</taxon>
        <taxon>Coccidioides</taxon>
    </lineage>
</organism>
<dbReference type="SMART" id="SM00674">
    <property type="entry name" value="CENPB"/>
    <property type="match status" value="1"/>
</dbReference>
<dbReference type="PANTHER" id="PTHR19303">
    <property type="entry name" value="TRANSPOSON"/>
    <property type="match status" value="1"/>
</dbReference>
<keyword evidence="1" id="KW-0238">DNA-binding</keyword>
<dbReference type="InterPro" id="IPR041188">
    <property type="entry name" value="HTH_ABP1_N"/>
</dbReference>
<sequence length="519" mass="61175">MPRRTAISIEQKKELRSHKALNPSLSNKALKQWFEALYKQKIALSSVSEILSKRYEHLDRPVNRTSNQKRYRREHWPELETALYLWIQQAETSIKLSREVIRLKAEFFWKNLSVYKDREMPAFSNGWLEGFQKRRSIKNRIYHGEAGSAIDAEQQMKSIGMALQHYNARDIFNCDETGLLWKLVPDRGLSTRSLDGRKKEKAWITAHLCCNSDGSERLPIWFIGKAQQPHAFRAAGINIENLNLKWRHNKEAWMTGILMEEWLRWFDSKMTGRQVVLLMDNFSAHALAVESINKSLYPLRNTLIIWLPPNATSKYQPLDQGIIYSWKCHWKRQWIIYMIEEYESNRDPLTTMNVLKALRWGIQAWDIDMAPATIQHCFQRALFKKTAVPPEDLSMIQISNDFQRLCTVSGIRNPMKIENFLNPAEEVVEDSSEDLERRIIEQLEPEEPEDEEETINMEADPQISTTEALDIVKRLRLYEEQQDKGDTELIQRLNHYERRLEARSLENQQRQDMTAYFVC</sequence>
<dbReference type="InterPro" id="IPR009057">
    <property type="entry name" value="Homeodomain-like_sf"/>
</dbReference>
<dbReference type="Pfam" id="PF03184">
    <property type="entry name" value="DDE_1"/>
    <property type="match status" value="1"/>
</dbReference>
<dbReference type="EMBL" id="ACFW01000043">
    <property type="protein sequence ID" value="EER25345.1"/>
    <property type="molecule type" value="Genomic_DNA"/>
</dbReference>